<accession>A0A0R3PSD6</accession>
<dbReference type="Proteomes" id="UP000267027">
    <property type="component" value="Unassembled WGS sequence"/>
</dbReference>
<reference evidence="2 3" key="2">
    <citation type="submission" date="2018-11" db="EMBL/GenBank/DDBJ databases">
        <authorList>
            <consortium name="Pathogen Informatics"/>
        </authorList>
    </citation>
    <scope>NUCLEOTIDE SEQUENCE [LARGE SCALE GENOMIC DNA]</scope>
    <source>
        <strain evidence="2 3">Costa Rica</strain>
    </source>
</reference>
<protein>
    <submittedName>
        <fullName evidence="4">30S ribosomal protein S18</fullName>
    </submittedName>
</protein>
<gene>
    <name evidence="2" type="ORF">ACOC_LOCUS8541</name>
</gene>
<keyword evidence="3" id="KW-1185">Reference proteome</keyword>
<name>A0A0R3PSD6_ANGCS</name>
<reference evidence="4" key="1">
    <citation type="submission" date="2017-02" db="UniProtKB">
        <authorList>
            <consortium name="WormBaseParasite"/>
        </authorList>
    </citation>
    <scope>IDENTIFICATION</scope>
</reference>
<dbReference type="EMBL" id="UYYA01004170">
    <property type="protein sequence ID" value="VDM60126.1"/>
    <property type="molecule type" value="Genomic_DNA"/>
</dbReference>
<evidence type="ECO:0000313" key="3">
    <source>
        <dbReference type="Proteomes" id="UP000267027"/>
    </source>
</evidence>
<sequence length="90" mass="10395">MATGNVTHERRIAEVKHHKYTYHERTAKRRRRRLAPRKRPTRRDATLLGAISRGTVAAFKAKTGLEVQLCDNRDPTRIFGDILKTDTLDI</sequence>
<feature type="region of interest" description="Disordered" evidence="1">
    <location>
        <begin position="23"/>
        <end position="45"/>
    </location>
</feature>
<evidence type="ECO:0000256" key="1">
    <source>
        <dbReference type="SAM" id="MobiDB-lite"/>
    </source>
</evidence>
<feature type="compositionally biased region" description="Basic residues" evidence="1">
    <location>
        <begin position="26"/>
        <end position="41"/>
    </location>
</feature>
<evidence type="ECO:0000313" key="4">
    <source>
        <dbReference type="WBParaSite" id="ACOC_0000854001-mRNA-1"/>
    </source>
</evidence>
<dbReference type="WBParaSite" id="ACOC_0000854001-mRNA-1">
    <property type="protein sequence ID" value="ACOC_0000854001-mRNA-1"/>
    <property type="gene ID" value="ACOC_0000854001"/>
</dbReference>
<dbReference type="AlphaFoldDB" id="A0A0R3PSD6"/>
<evidence type="ECO:0000313" key="2">
    <source>
        <dbReference type="EMBL" id="VDM60126.1"/>
    </source>
</evidence>
<organism evidence="4">
    <name type="scientific">Angiostrongylus costaricensis</name>
    <name type="common">Nematode worm</name>
    <dbReference type="NCBI Taxonomy" id="334426"/>
    <lineage>
        <taxon>Eukaryota</taxon>
        <taxon>Metazoa</taxon>
        <taxon>Ecdysozoa</taxon>
        <taxon>Nematoda</taxon>
        <taxon>Chromadorea</taxon>
        <taxon>Rhabditida</taxon>
        <taxon>Rhabditina</taxon>
        <taxon>Rhabditomorpha</taxon>
        <taxon>Strongyloidea</taxon>
        <taxon>Metastrongylidae</taxon>
        <taxon>Angiostrongylus</taxon>
    </lineage>
</organism>
<proteinExistence type="predicted"/>